<sequence length="291" mass="30396">MTFGCTAMLVVACGGEGMRTLDLDFTGVDPLSNDYHYEGWAIINGEARSTGKFNLDAAGDFFTVGGVEIPNGEFDVDFDLDDATVIVISIEPAGDTDAIPSDTKFLAGDVVGDDADLTVAATQALGDDFTTSTGKVILATPTNGSGTNELSGIWFLDLGSGSPEVGLSLPTLPTGWKYEGWAVISGQPVTSGKFTAVDMADESAPYSGPQPGPPFPGEDYLENAPAGLVFPTDLSGDIVVISVEPDPDDDTAPFVLKPLVYQLPTPAQDHFTYDMDNQAGMTFPTGTASLK</sequence>
<organism evidence="1 2">
    <name type="scientific">candidate division WOR_3 bacterium SM23_42</name>
    <dbReference type="NCBI Taxonomy" id="1703779"/>
    <lineage>
        <taxon>Bacteria</taxon>
        <taxon>Bacteria division WOR-3</taxon>
    </lineage>
</organism>
<evidence type="ECO:0008006" key="3">
    <source>
        <dbReference type="Google" id="ProtNLM"/>
    </source>
</evidence>
<dbReference type="Proteomes" id="UP000051373">
    <property type="component" value="Unassembled WGS sequence"/>
</dbReference>
<name>A0A0S8FSP8_UNCW3</name>
<gene>
    <name evidence="1" type="ORF">AMJ83_08160</name>
</gene>
<dbReference type="AlphaFoldDB" id="A0A0S8FSP8"/>
<dbReference type="EMBL" id="LJUJ01000018">
    <property type="protein sequence ID" value="KPK63154.1"/>
    <property type="molecule type" value="Genomic_DNA"/>
</dbReference>
<comment type="caution">
    <text evidence="1">The sequence shown here is derived from an EMBL/GenBank/DDBJ whole genome shotgun (WGS) entry which is preliminary data.</text>
</comment>
<proteinExistence type="predicted"/>
<evidence type="ECO:0000313" key="2">
    <source>
        <dbReference type="Proteomes" id="UP000051373"/>
    </source>
</evidence>
<accession>A0A0S8FSP8</accession>
<evidence type="ECO:0000313" key="1">
    <source>
        <dbReference type="EMBL" id="KPK63154.1"/>
    </source>
</evidence>
<protein>
    <recommendedName>
        <fullName evidence="3">Anti-sigma factor</fullName>
    </recommendedName>
</protein>
<reference evidence="1 2" key="1">
    <citation type="journal article" date="2015" name="Microbiome">
        <title>Genomic resolution of linkages in carbon, nitrogen, and sulfur cycling among widespread estuary sediment bacteria.</title>
        <authorList>
            <person name="Baker B.J."/>
            <person name="Lazar C.S."/>
            <person name="Teske A.P."/>
            <person name="Dick G.J."/>
        </authorList>
    </citation>
    <scope>NUCLEOTIDE SEQUENCE [LARGE SCALE GENOMIC DNA]</scope>
    <source>
        <strain evidence="1">SM23_42</strain>
    </source>
</reference>
<dbReference type="STRING" id="1703779.AMJ83_08160"/>